<reference evidence="2" key="1">
    <citation type="submission" date="2020-10" db="EMBL/GenBank/DDBJ databases">
        <title>CRESS DNA virus dark matter in the feces of wild birds.</title>
        <authorList>
            <person name="Yang S."/>
            <person name="Zhang W."/>
        </authorList>
    </citation>
    <scope>NUCLEOTIDE SEQUENCE</scope>
    <source>
        <strain evidence="2">Gbt105gen6</strain>
    </source>
</reference>
<organism evidence="2">
    <name type="scientific">Turdus hortulorum Genomoviridae sp</name>
    <dbReference type="NCBI Taxonomy" id="2814995"/>
    <lineage>
        <taxon>Viruses</taxon>
        <taxon>Monodnaviria</taxon>
        <taxon>Shotokuvirae</taxon>
        <taxon>Cressdnaviricota</taxon>
        <taxon>Repensiviricetes</taxon>
        <taxon>Geplafuvirales</taxon>
        <taxon>Genomoviridae</taxon>
    </lineage>
</organism>
<proteinExistence type="predicted"/>
<evidence type="ECO:0000256" key="1">
    <source>
        <dbReference type="SAM" id="MobiDB-lite"/>
    </source>
</evidence>
<name>A0A8A4XDI7_9VIRU</name>
<evidence type="ECO:0000313" key="2">
    <source>
        <dbReference type="EMBL" id="QTE03670.1"/>
    </source>
</evidence>
<feature type="region of interest" description="Disordered" evidence="1">
    <location>
        <begin position="1"/>
        <end position="41"/>
    </location>
</feature>
<sequence>MPRFARRNSRFRSRRASRKGRSYRKPVSRSRRAPRRSRGRVMSTRALLNKTSRKKRNTMLQYANTSTINGTSVPIGPGQLVVNGNAAVCLFSPTAMDLNDGTGAPGSVVQQAVRTSTAAYMKGFSEHIRIQTSTGLPWFWRRITFCSKRPQIFNSFQSTDTPSQNNSGNTSYVDTTNGMERLYFNQVINSAPNTIAAWYAILFKGERSKDWADVLTAQVDTSRVDLKSDRSVTIKSGNASGTVRDFKLWYPMNKNLVYDDDESGDLEASSYLSVQDKRGMGDFYILDFFYTGTGGTTNDFLQLTSTSTMYWHEK</sequence>
<accession>A0A8A4XDI7</accession>
<protein>
    <submittedName>
        <fullName evidence="2">Putative capsid protein</fullName>
    </submittedName>
</protein>
<feature type="compositionally biased region" description="Basic residues" evidence="1">
    <location>
        <begin position="1"/>
        <end position="39"/>
    </location>
</feature>
<dbReference type="EMBL" id="MW183009">
    <property type="protein sequence ID" value="QTE03670.1"/>
    <property type="molecule type" value="Genomic_DNA"/>
</dbReference>